<evidence type="ECO:0000256" key="8">
    <source>
        <dbReference type="ARBA" id="ARBA00023303"/>
    </source>
</evidence>
<dbReference type="InterPro" id="IPR014710">
    <property type="entry name" value="RmlC-like_jellyroll"/>
</dbReference>
<evidence type="ECO:0000256" key="1">
    <source>
        <dbReference type="ARBA" id="ARBA00004141"/>
    </source>
</evidence>
<comment type="subcellular location">
    <subcellularLocation>
        <location evidence="1">Membrane</location>
        <topology evidence="1">Multi-pass membrane protein</topology>
    </subcellularLocation>
</comment>
<feature type="compositionally biased region" description="Polar residues" evidence="9">
    <location>
        <begin position="403"/>
        <end position="418"/>
    </location>
</feature>
<name>A0A2A3EJ38_APICC</name>
<dbReference type="FunFam" id="2.60.120.10:FF:000058">
    <property type="entry name" value="Uncharacterized protein, isoform D"/>
    <property type="match status" value="1"/>
</dbReference>
<dbReference type="GO" id="GO:0016020">
    <property type="term" value="C:membrane"/>
    <property type="evidence" value="ECO:0007669"/>
    <property type="project" value="UniProtKB-SubCell"/>
</dbReference>
<dbReference type="GO" id="GO:0005221">
    <property type="term" value="F:intracellularly cyclic nucleotide-activated monoatomic cation channel activity"/>
    <property type="evidence" value="ECO:0007669"/>
    <property type="project" value="InterPro"/>
</dbReference>
<feature type="compositionally biased region" description="Polar residues" evidence="9">
    <location>
        <begin position="591"/>
        <end position="604"/>
    </location>
</feature>
<dbReference type="PROSITE" id="PS50042">
    <property type="entry name" value="CNMP_BINDING_3"/>
    <property type="match status" value="1"/>
</dbReference>
<dbReference type="InterPro" id="IPR050866">
    <property type="entry name" value="CNG_cation_channel"/>
</dbReference>
<feature type="transmembrane region" description="Helical" evidence="10">
    <location>
        <begin position="165"/>
        <end position="187"/>
    </location>
</feature>
<dbReference type="SMART" id="SM00100">
    <property type="entry name" value="cNMP"/>
    <property type="match status" value="1"/>
</dbReference>
<dbReference type="PROSITE" id="PS00889">
    <property type="entry name" value="CNMP_BINDING_2"/>
    <property type="match status" value="1"/>
</dbReference>
<dbReference type="Pfam" id="PF00027">
    <property type="entry name" value="cNMP_binding"/>
    <property type="match status" value="1"/>
</dbReference>
<dbReference type="CDD" id="cd00038">
    <property type="entry name" value="CAP_ED"/>
    <property type="match status" value="1"/>
</dbReference>
<dbReference type="FunFam" id="1.10.287.630:FF:000004">
    <property type="entry name" value="Cyclic nucleotide-gated olfactory channel"/>
    <property type="match status" value="1"/>
</dbReference>
<feature type="compositionally biased region" description="Low complexity" evidence="9">
    <location>
        <begin position="515"/>
        <end position="530"/>
    </location>
</feature>
<dbReference type="InterPro" id="IPR000595">
    <property type="entry name" value="cNMP-bd_dom"/>
</dbReference>
<dbReference type="SUPFAM" id="SSF51206">
    <property type="entry name" value="cAMP-binding domain-like"/>
    <property type="match status" value="1"/>
</dbReference>
<keyword evidence="5" id="KW-0406">Ion transport</keyword>
<feature type="compositionally biased region" description="Polar residues" evidence="9">
    <location>
        <begin position="611"/>
        <end position="632"/>
    </location>
</feature>
<dbReference type="PANTHER" id="PTHR45638">
    <property type="entry name" value="CYCLIC NUCLEOTIDE-GATED CATION CHANNEL SUBUNIT A"/>
    <property type="match status" value="1"/>
</dbReference>
<evidence type="ECO:0000313" key="12">
    <source>
        <dbReference type="EMBL" id="PBC31785.1"/>
    </source>
</evidence>
<feature type="compositionally biased region" description="Basic and acidic residues" evidence="9">
    <location>
        <begin position="1052"/>
        <end position="1067"/>
    </location>
</feature>
<evidence type="ECO:0000256" key="4">
    <source>
        <dbReference type="ARBA" id="ARBA00022989"/>
    </source>
</evidence>
<evidence type="ECO:0000256" key="5">
    <source>
        <dbReference type="ARBA" id="ARBA00023065"/>
    </source>
</evidence>
<gene>
    <name evidence="12" type="ORF">APICC_09545</name>
</gene>
<keyword evidence="8" id="KW-0407">Ion channel</keyword>
<dbReference type="PANTHER" id="PTHR45638:SF7">
    <property type="entry name" value="CYCLIC NUCLEOTIDE-GATED ION CHANNEL-LIKE, ISOFORM E"/>
    <property type="match status" value="1"/>
</dbReference>
<dbReference type="OrthoDB" id="421226at2759"/>
<evidence type="ECO:0000256" key="2">
    <source>
        <dbReference type="ARBA" id="ARBA00022448"/>
    </source>
</evidence>
<feature type="compositionally biased region" description="Basic and acidic residues" evidence="9">
    <location>
        <begin position="551"/>
        <end position="563"/>
    </location>
</feature>
<feature type="compositionally biased region" description="Low complexity" evidence="9">
    <location>
        <begin position="112"/>
        <end position="123"/>
    </location>
</feature>
<feature type="compositionally biased region" description="Basic and acidic residues" evidence="9">
    <location>
        <begin position="90"/>
        <end position="108"/>
    </location>
</feature>
<dbReference type="InterPro" id="IPR018490">
    <property type="entry name" value="cNMP-bd_dom_sf"/>
</dbReference>
<feature type="region of interest" description="Disordered" evidence="9">
    <location>
        <begin position="780"/>
        <end position="803"/>
    </location>
</feature>
<dbReference type="PROSITE" id="PS00888">
    <property type="entry name" value="CNMP_BINDING_1"/>
    <property type="match status" value="1"/>
</dbReference>
<feature type="region of interest" description="Disordered" evidence="9">
    <location>
        <begin position="395"/>
        <end position="486"/>
    </location>
</feature>
<keyword evidence="7" id="KW-1071">Ligand-gated ion channel</keyword>
<keyword evidence="4 10" id="KW-1133">Transmembrane helix</keyword>
<reference evidence="12 13" key="1">
    <citation type="submission" date="2014-07" db="EMBL/GenBank/DDBJ databases">
        <title>Genomic and transcriptomic analysis on Apis cerana provide comprehensive insights into honey bee biology.</title>
        <authorList>
            <person name="Diao Q."/>
            <person name="Sun L."/>
            <person name="Zheng H."/>
            <person name="Zheng H."/>
            <person name="Xu S."/>
            <person name="Wang S."/>
            <person name="Zeng Z."/>
            <person name="Hu F."/>
            <person name="Su S."/>
            <person name="Wu J."/>
        </authorList>
    </citation>
    <scope>NUCLEOTIDE SEQUENCE [LARGE SCALE GENOMIC DNA]</scope>
    <source>
        <tissue evidence="12">Pupae without intestine</tissue>
    </source>
</reference>
<feature type="compositionally biased region" description="Basic and acidic residues" evidence="9">
    <location>
        <begin position="949"/>
        <end position="966"/>
    </location>
</feature>
<protein>
    <submittedName>
        <fullName evidence="12">Cyclic nucleotide-gated cation channel alpha-3</fullName>
    </submittedName>
</protein>
<evidence type="ECO:0000256" key="10">
    <source>
        <dbReference type="SAM" id="Phobius"/>
    </source>
</evidence>
<evidence type="ECO:0000256" key="3">
    <source>
        <dbReference type="ARBA" id="ARBA00022692"/>
    </source>
</evidence>
<feature type="domain" description="Cyclic nucleotide-binding" evidence="11">
    <location>
        <begin position="272"/>
        <end position="368"/>
    </location>
</feature>
<feature type="region of interest" description="Disordered" evidence="9">
    <location>
        <begin position="504"/>
        <end position="535"/>
    </location>
</feature>
<evidence type="ECO:0000256" key="6">
    <source>
        <dbReference type="ARBA" id="ARBA00023136"/>
    </source>
</evidence>
<keyword evidence="13" id="KW-1185">Reference proteome</keyword>
<evidence type="ECO:0000259" key="11">
    <source>
        <dbReference type="PROSITE" id="PS50042"/>
    </source>
</evidence>
<keyword evidence="6 10" id="KW-0472">Membrane</keyword>
<dbReference type="InterPro" id="IPR018488">
    <property type="entry name" value="cNMP-bd_CS"/>
</dbReference>
<organism evidence="12 13">
    <name type="scientific">Apis cerana cerana</name>
    <name type="common">Oriental honeybee</name>
    <dbReference type="NCBI Taxonomy" id="94128"/>
    <lineage>
        <taxon>Eukaryota</taxon>
        <taxon>Metazoa</taxon>
        <taxon>Ecdysozoa</taxon>
        <taxon>Arthropoda</taxon>
        <taxon>Hexapoda</taxon>
        <taxon>Insecta</taxon>
        <taxon>Pterygota</taxon>
        <taxon>Neoptera</taxon>
        <taxon>Endopterygota</taxon>
        <taxon>Hymenoptera</taxon>
        <taxon>Apocrita</taxon>
        <taxon>Aculeata</taxon>
        <taxon>Apoidea</taxon>
        <taxon>Anthophila</taxon>
        <taxon>Apidae</taxon>
        <taxon>Apis</taxon>
    </lineage>
</organism>
<keyword evidence="3 10" id="KW-0812">Transmembrane</keyword>
<feature type="region of interest" description="Disordered" evidence="9">
    <location>
        <begin position="1"/>
        <end position="143"/>
    </location>
</feature>
<dbReference type="AlphaFoldDB" id="A0A2A3EJ38"/>
<feature type="compositionally biased region" description="Low complexity" evidence="9">
    <location>
        <begin position="29"/>
        <end position="60"/>
    </location>
</feature>
<feature type="region of interest" description="Disordered" evidence="9">
    <location>
        <begin position="551"/>
        <end position="634"/>
    </location>
</feature>
<dbReference type="STRING" id="94128.A0A2A3EJ38"/>
<proteinExistence type="predicted"/>
<dbReference type="Proteomes" id="UP000242457">
    <property type="component" value="Unassembled WGS sequence"/>
</dbReference>
<dbReference type="Gene3D" id="2.60.120.10">
    <property type="entry name" value="Jelly Rolls"/>
    <property type="match status" value="1"/>
</dbReference>
<keyword evidence="2" id="KW-0813">Transport</keyword>
<feature type="compositionally biased region" description="Basic and acidic residues" evidence="9">
    <location>
        <begin position="420"/>
        <end position="431"/>
    </location>
</feature>
<feature type="compositionally biased region" description="Polar residues" evidence="9">
    <location>
        <begin position="786"/>
        <end position="799"/>
    </location>
</feature>
<feature type="region of interest" description="Disordered" evidence="9">
    <location>
        <begin position="949"/>
        <end position="1109"/>
    </location>
</feature>
<dbReference type="GO" id="GO:0044877">
    <property type="term" value="F:protein-containing complex binding"/>
    <property type="evidence" value="ECO:0007669"/>
    <property type="project" value="TreeGrafter"/>
</dbReference>
<evidence type="ECO:0000256" key="7">
    <source>
        <dbReference type="ARBA" id="ARBA00023286"/>
    </source>
</evidence>
<dbReference type="PROSITE" id="PS51257">
    <property type="entry name" value="PROKAR_LIPOPROTEIN"/>
    <property type="match status" value="1"/>
</dbReference>
<feature type="compositionally biased region" description="Basic and acidic residues" evidence="9">
    <location>
        <begin position="976"/>
        <end position="985"/>
    </location>
</feature>
<feature type="compositionally biased region" description="Polar residues" evidence="9">
    <location>
        <begin position="988"/>
        <end position="1010"/>
    </location>
</feature>
<evidence type="ECO:0000313" key="13">
    <source>
        <dbReference type="Proteomes" id="UP000242457"/>
    </source>
</evidence>
<sequence length="1109" mass="123471">MSQEMLRNTVVDGVDRAENEEGQGGGGLSTSSAGCSGASGSRMGPGPDSGSSAPSSVPHSLATSRDDEDDEDEESSGRRSNGHTGTRLSELYRRDTSSSHGESLDKDAAGVSATSTTSESLESNGLDTEIPAAARRPRSTRGSQKWSNVRAVMALYSSLRKIKRYVFTIVSYLIGVFIFATIVGQVGNVITNRNANRLEFERLLDGAKTYMRHHKVPGGMKRRVLRWYDYSWSRGRIQGGGDINTALGLLPDKLKTELALHVNLSVLKKVTIFQECQPEFLHDLVLKMKAYIFTPGDSICRKGEVAREMFIIADGILEVISETGRVLTTMEAGDFFGEIGILNLDGLNKRTADVRSVGYSELFSLSREDVLAAMKDYPEAQEILQNLGRKRLMEAQKVARASRQPTSPGHDSSDNSTGKRIVDKLKSDVKGLKNALRKSRRNTRPEESLELQPLTPKGPTLKRQQKVDDGQDPSASSVQEAPVSPLGAGLPLLARLRLLKEKEEREERRNLMETQAHAAEQQQPGQQEAQNPMNPNLPFLQRILLLKAKNDQEAREADKEAPTKEPLLPKNTSIPEEEQQQQQQQQQEQQSRQLAKSIQRQASAQGAVEQSVKSPTITSNGAMESNVGNGSNAKKPWAMLKDASLTNKENSPQRSPPARRLQLRQSLVHIRQQTKMYASVDDLSPEYCGLPFVKKLKILNERQKLAELEKAVRSSSLDCGENNEIEFDGNLTRSHSEACAIEYARKLEKFNQNRMASISPTEQLSPENETLERRNLKSILKKLSAGSRTGSSETSATSTPDREAATAELRKLMRAPTIEGYAARHSKLSKSVTFNKYTLQSPPSEQIPVNYPIGSHLSDTQEQASLPPPNKLSFRPLGSGGILQMVSRPREEEYLGELVSGIKEIVKGRLEDIQTKFERQFTSLELEIRKRDEIISQLQARILELEQRESRNADESVGDSTEHDASLEEDLDDDREDHPFMRDGSVDTVLTTQPRYKRSSPSTESSSQNRRSWEEHSEEETLELQELPSSIVPQPLWKDDVAIDFESNSESSRSEDELDDRAARDSENDGDDDEEAEVRRQGRNNWEVAMLAQELEARRRSSEDANPGS</sequence>
<evidence type="ECO:0000256" key="9">
    <source>
        <dbReference type="SAM" id="MobiDB-lite"/>
    </source>
</evidence>
<dbReference type="EMBL" id="KZ288227">
    <property type="protein sequence ID" value="PBC31785.1"/>
    <property type="molecule type" value="Genomic_DNA"/>
</dbReference>
<feature type="compositionally biased region" description="Low complexity" evidence="9">
    <location>
        <begin position="580"/>
        <end position="590"/>
    </location>
</feature>
<accession>A0A2A3EJ38</accession>
<dbReference type="Gene3D" id="1.10.287.630">
    <property type="entry name" value="Helix hairpin bin"/>
    <property type="match status" value="1"/>
</dbReference>